<name>A0A1B0BVG4_9MUSC</name>
<organism evidence="1 2">
    <name type="scientific">Glossina palpalis gambiensis</name>
    <dbReference type="NCBI Taxonomy" id="67801"/>
    <lineage>
        <taxon>Eukaryota</taxon>
        <taxon>Metazoa</taxon>
        <taxon>Ecdysozoa</taxon>
        <taxon>Arthropoda</taxon>
        <taxon>Hexapoda</taxon>
        <taxon>Insecta</taxon>
        <taxon>Pterygota</taxon>
        <taxon>Neoptera</taxon>
        <taxon>Endopterygota</taxon>
        <taxon>Diptera</taxon>
        <taxon>Brachycera</taxon>
        <taxon>Muscomorpha</taxon>
        <taxon>Hippoboscoidea</taxon>
        <taxon>Glossinidae</taxon>
        <taxon>Glossina</taxon>
    </lineage>
</organism>
<evidence type="ECO:0000313" key="2">
    <source>
        <dbReference type="Proteomes" id="UP000092460"/>
    </source>
</evidence>
<proteinExistence type="predicted"/>
<reference evidence="1" key="2">
    <citation type="submission" date="2020-05" db="UniProtKB">
        <authorList>
            <consortium name="EnsemblMetazoa"/>
        </authorList>
    </citation>
    <scope>IDENTIFICATION</scope>
    <source>
        <strain evidence="1">IAEA</strain>
    </source>
</reference>
<dbReference type="EnsemblMetazoa" id="GPPI041719-RA">
    <property type="protein sequence ID" value="GPPI041719-PA"/>
    <property type="gene ID" value="GPPI041719"/>
</dbReference>
<dbReference type="AlphaFoldDB" id="A0A1B0BVG4"/>
<reference evidence="2" key="1">
    <citation type="submission" date="2015-01" db="EMBL/GenBank/DDBJ databases">
        <authorList>
            <person name="Aksoy S."/>
            <person name="Warren W."/>
            <person name="Wilson R.K."/>
        </authorList>
    </citation>
    <scope>NUCLEOTIDE SEQUENCE [LARGE SCALE GENOMIC DNA]</scope>
    <source>
        <strain evidence="2">IAEA</strain>
    </source>
</reference>
<evidence type="ECO:0000313" key="1">
    <source>
        <dbReference type="EnsemblMetazoa" id="GPPI041719-PA"/>
    </source>
</evidence>
<keyword evidence="2" id="KW-1185">Reference proteome</keyword>
<dbReference type="VEuPathDB" id="VectorBase:GPPI041719"/>
<sequence>MYFYIFQHVSIDADIFSDTMDRHTEAVEKPAIHNMKTSRDDNFLHILIHFNSETSKDRIVEKTAAFQKTLRQKLIPLWQSPMNQNRGGTLIQKLFPDNSNTSRKIRQFQNTVKKDKFTQRNEISKFGNSTAFWHFIEEHEQMTHNGPPWDYDNNLIYLNLLKN</sequence>
<dbReference type="EMBL" id="JXJN01021282">
    <property type="status" value="NOT_ANNOTATED_CDS"/>
    <property type="molecule type" value="Genomic_DNA"/>
</dbReference>
<dbReference type="Proteomes" id="UP000092460">
    <property type="component" value="Unassembled WGS sequence"/>
</dbReference>
<protein>
    <submittedName>
        <fullName evidence="1">Uncharacterized protein</fullName>
    </submittedName>
</protein>
<accession>A0A1B0BVG4</accession>